<sequence length="93" mass="9999">MDNMAAKIEQGMQAKQNEGMASTQVMLRVADILNERGTIDDVEPALRGAVAQELGFYLNPRKNSTELITAGTAESNETDQPVDGGEMNESANV</sequence>
<gene>
    <name evidence="2" type="ORF">IV56_GL002104</name>
</gene>
<dbReference type="STRING" id="1293598.IV56_GL002104"/>
<dbReference type="PATRIC" id="fig|1293598.4.peg.2198"/>
<feature type="region of interest" description="Disordered" evidence="1">
    <location>
        <begin position="69"/>
        <end position="93"/>
    </location>
</feature>
<proteinExistence type="predicted"/>
<protein>
    <submittedName>
        <fullName evidence="2">Uncharacterized protein</fullName>
    </submittedName>
</protein>
<reference evidence="2 3" key="1">
    <citation type="journal article" date="2015" name="Genome Announc.">
        <title>Expanding the biotechnology potential of lactobacilli through comparative genomics of 213 strains and associated genera.</title>
        <authorList>
            <person name="Sun Z."/>
            <person name="Harris H.M."/>
            <person name="McCann A."/>
            <person name="Guo C."/>
            <person name="Argimon S."/>
            <person name="Zhang W."/>
            <person name="Yang X."/>
            <person name="Jeffery I.B."/>
            <person name="Cooney J.C."/>
            <person name="Kagawa T.F."/>
            <person name="Liu W."/>
            <person name="Song Y."/>
            <person name="Salvetti E."/>
            <person name="Wrobel A."/>
            <person name="Rasinkangas P."/>
            <person name="Parkhill J."/>
            <person name="Rea M.C."/>
            <person name="O'Sullivan O."/>
            <person name="Ritari J."/>
            <person name="Douillard F.P."/>
            <person name="Paul Ross R."/>
            <person name="Yang R."/>
            <person name="Briner A.E."/>
            <person name="Felis G.E."/>
            <person name="de Vos W.M."/>
            <person name="Barrangou R."/>
            <person name="Klaenhammer T.R."/>
            <person name="Caufield P.W."/>
            <person name="Cui Y."/>
            <person name="Zhang H."/>
            <person name="O'Toole P.W."/>
        </authorList>
    </citation>
    <scope>NUCLEOTIDE SEQUENCE [LARGE SCALE GENOMIC DNA]</scope>
    <source>
        <strain evidence="2 3">DSM 24301</strain>
    </source>
</reference>
<accession>A0A0R2MQK8</accession>
<comment type="caution">
    <text evidence="2">The sequence shown here is derived from an EMBL/GenBank/DDBJ whole genome shotgun (WGS) entry which is preliminary data.</text>
</comment>
<evidence type="ECO:0000256" key="1">
    <source>
        <dbReference type="SAM" id="MobiDB-lite"/>
    </source>
</evidence>
<dbReference type="AlphaFoldDB" id="A0A0R2MQK8"/>
<dbReference type="EMBL" id="JQCE01000058">
    <property type="protein sequence ID" value="KRO15913.1"/>
    <property type="molecule type" value="Genomic_DNA"/>
</dbReference>
<name>A0A0R2MQK8_9LACO</name>
<evidence type="ECO:0000313" key="3">
    <source>
        <dbReference type="Proteomes" id="UP000050969"/>
    </source>
</evidence>
<evidence type="ECO:0000313" key="2">
    <source>
        <dbReference type="EMBL" id="KRO15913.1"/>
    </source>
</evidence>
<dbReference type="Proteomes" id="UP000050969">
    <property type="component" value="Unassembled WGS sequence"/>
</dbReference>
<organism evidence="2 3">
    <name type="scientific">Lacticaseibacillus saniviri JCM 17471 = DSM 24301</name>
    <dbReference type="NCBI Taxonomy" id="1293598"/>
    <lineage>
        <taxon>Bacteria</taxon>
        <taxon>Bacillati</taxon>
        <taxon>Bacillota</taxon>
        <taxon>Bacilli</taxon>
        <taxon>Lactobacillales</taxon>
        <taxon>Lactobacillaceae</taxon>
        <taxon>Lacticaseibacillus</taxon>
    </lineage>
</organism>
<keyword evidence="3" id="KW-1185">Reference proteome</keyword>
<feature type="compositionally biased region" description="Polar residues" evidence="1">
    <location>
        <begin position="69"/>
        <end position="79"/>
    </location>
</feature>
<feature type="region of interest" description="Disordered" evidence="1">
    <location>
        <begin position="1"/>
        <end position="21"/>
    </location>
</feature>